<protein>
    <submittedName>
        <fullName evidence="1">Uncharacterized protein</fullName>
    </submittedName>
</protein>
<evidence type="ECO:0000313" key="1">
    <source>
        <dbReference type="EMBL" id="AHZ10712.1"/>
    </source>
</evidence>
<dbReference type="EMBL" id="KJ489401">
    <property type="protein sequence ID" value="AHZ10712.1"/>
    <property type="molecule type" value="Genomic_DNA"/>
</dbReference>
<proteinExistence type="predicted"/>
<reference evidence="2" key="1">
    <citation type="submission" date="2014-09" db="EMBL/GenBank/DDBJ databases">
        <authorList>
            <person name="Sauder A.B."/>
            <person name="McKenzie Q.R."/>
            <person name="Temple L.M."/>
            <person name="Alexis B.K."/>
            <person name="Al-Atrache Z."/>
            <person name="Lewis L.O."/>
            <person name="Loesser-Casey K.E."/>
            <person name="Mitchell K.J."/>
        </authorList>
    </citation>
    <scope>NUCLEOTIDE SEQUENCE [LARGE SCALE GENOMIC DNA]</scope>
</reference>
<name>A0A024B2W1_9CAUD</name>
<evidence type="ECO:0000313" key="2">
    <source>
        <dbReference type="Proteomes" id="UP000026906"/>
    </source>
</evidence>
<dbReference type="Proteomes" id="UP000026906">
    <property type="component" value="Segment"/>
</dbReference>
<dbReference type="RefSeq" id="YP_009036201.1">
    <property type="nucleotide sequence ID" value="NC_024211.1"/>
</dbReference>
<dbReference type="KEGG" id="vg:19525839"/>
<keyword evidence="2" id="KW-1185">Reference proteome</keyword>
<sequence length="118" mass="13648">MGKENCKHPHAVEDGYFDTFYCEDCEEHVSARDVHFDVSGTFHDEEDHRIILNVTEEDYVGKTWLGLNIQESNFVDGETACYINLSEDQVAELHMLLAKHIHNVNMREIKKHEEANNG</sequence>
<dbReference type="GeneID" id="19525839"/>
<organism evidence="1 2">
    <name type="scientific">Bacillus phage Megatron</name>
    <dbReference type="NCBI Taxonomy" id="1486661"/>
    <lineage>
        <taxon>Viruses</taxon>
        <taxon>Duplodnaviria</taxon>
        <taxon>Heunggongvirae</taxon>
        <taxon>Uroviricota</taxon>
        <taxon>Caudoviricetes</taxon>
        <taxon>Herelleviridae</taxon>
        <taxon>Bastillevirinae</taxon>
        <taxon>Wphvirus</taxon>
        <taxon>Wphvirus megatron</taxon>
    </lineage>
</organism>
<accession>A0A024B2W1</accession>